<keyword evidence="2 3" id="KW-0040">ANK repeat</keyword>
<dbReference type="STRING" id="645990.SAMN00120144_3833"/>
<dbReference type="SUPFAM" id="SSF48403">
    <property type="entry name" value="Ankyrin repeat"/>
    <property type="match status" value="1"/>
</dbReference>
<dbReference type="PROSITE" id="PS50088">
    <property type="entry name" value="ANK_REPEAT"/>
    <property type="match status" value="1"/>
</dbReference>
<evidence type="ECO:0000313" key="6">
    <source>
        <dbReference type="Proteomes" id="UP000192266"/>
    </source>
</evidence>
<dbReference type="InterPro" id="IPR036770">
    <property type="entry name" value="Ankyrin_rpt-contain_sf"/>
</dbReference>
<protein>
    <submittedName>
        <fullName evidence="5">Ankyrin</fullName>
    </submittedName>
</protein>
<feature type="chain" id="PRO_5013388933" evidence="4">
    <location>
        <begin position="20"/>
        <end position="151"/>
    </location>
</feature>
<dbReference type="RefSeq" id="WP_084446910.1">
    <property type="nucleotide sequence ID" value="NZ_FWWW01000084.1"/>
</dbReference>
<keyword evidence="4" id="KW-0732">Signal</keyword>
<gene>
    <name evidence="5" type="ORF">SAMN00120144_3833</name>
</gene>
<evidence type="ECO:0000256" key="3">
    <source>
        <dbReference type="PROSITE-ProRule" id="PRU00023"/>
    </source>
</evidence>
<sequence length="151" mass="16107">MKKIIFFCLLFVSLAYVSAAQDKSKELYTAVLKNNTTAVETLLKAGADPNHIIEIVPGFPTSYLIAAATNNNVAIVKSLLQHKAKINWRDAFQATALHHAAGKGSKELVELLLASGADLQAKDEDGNTALTSAKASGNKDVVTLLELKAKS</sequence>
<evidence type="ECO:0000256" key="4">
    <source>
        <dbReference type="SAM" id="SignalP"/>
    </source>
</evidence>
<keyword evidence="1" id="KW-0677">Repeat</keyword>
<feature type="repeat" description="ANK" evidence="3">
    <location>
        <begin position="92"/>
        <end position="124"/>
    </location>
</feature>
<evidence type="ECO:0000256" key="2">
    <source>
        <dbReference type="ARBA" id="ARBA00023043"/>
    </source>
</evidence>
<dbReference type="SMART" id="SM00248">
    <property type="entry name" value="ANK"/>
    <property type="match status" value="3"/>
</dbReference>
<dbReference type="EMBL" id="FWWW01000084">
    <property type="protein sequence ID" value="SMB98534.1"/>
    <property type="molecule type" value="Genomic_DNA"/>
</dbReference>
<evidence type="ECO:0000313" key="5">
    <source>
        <dbReference type="EMBL" id="SMB98534.1"/>
    </source>
</evidence>
<name>A0A1W1W087_9BACT</name>
<organism evidence="5 6">
    <name type="scientific">Hymenobacter roseosalivarius DSM 11622</name>
    <dbReference type="NCBI Taxonomy" id="645990"/>
    <lineage>
        <taxon>Bacteria</taxon>
        <taxon>Pseudomonadati</taxon>
        <taxon>Bacteroidota</taxon>
        <taxon>Cytophagia</taxon>
        <taxon>Cytophagales</taxon>
        <taxon>Hymenobacteraceae</taxon>
        <taxon>Hymenobacter</taxon>
    </lineage>
</organism>
<dbReference type="Pfam" id="PF12796">
    <property type="entry name" value="Ank_2"/>
    <property type="match status" value="1"/>
</dbReference>
<dbReference type="PANTHER" id="PTHR24201">
    <property type="entry name" value="ANK_REP_REGION DOMAIN-CONTAINING PROTEIN"/>
    <property type="match status" value="1"/>
</dbReference>
<dbReference type="Proteomes" id="UP000192266">
    <property type="component" value="Unassembled WGS sequence"/>
</dbReference>
<accession>A0A1W1W087</accession>
<dbReference type="InterPro" id="IPR050776">
    <property type="entry name" value="Ank_Repeat/CDKN_Inhibitor"/>
</dbReference>
<evidence type="ECO:0000256" key="1">
    <source>
        <dbReference type="ARBA" id="ARBA00022737"/>
    </source>
</evidence>
<proteinExistence type="predicted"/>
<feature type="signal peptide" evidence="4">
    <location>
        <begin position="1"/>
        <end position="19"/>
    </location>
</feature>
<dbReference type="PROSITE" id="PS50297">
    <property type="entry name" value="ANK_REP_REGION"/>
    <property type="match status" value="1"/>
</dbReference>
<dbReference type="OrthoDB" id="1524550at2"/>
<dbReference type="Gene3D" id="1.25.40.20">
    <property type="entry name" value="Ankyrin repeat-containing domain"/>
    <property type="match status" value="2"/>
</dbReference>
<dbReference type="InterPro" id="IPR002110">
    <property type="entry name" value="Ankyrin_rpt"/>
</dbReference>
<dbReference type="AlphaFoldDB" id="A0A1W1W087"/>
<reference evidence="5 6" key="1">
    <citation type="submission" date="2017-04" db="EMBL/GenBank/DDBJ databases">
        <authorList>
            <person name="Afonso C.L."/>
            <person name="Miller P.J."/>
            <person name="Scott M.A."/>
            <person name="Spackman E."/>
            <person name="Goraichik I."/>
            <person name="Dimitrov K.M."/>
            <person name="Suarez D.L."/>
            <person name="Swayne D.E."/>
        </authorList>
    </citation>
    <scope>NUCLEOTIDE SEQUENCE [LARGE SCALE GENOMIC DNA]</scope>
    <source>
        <strain evidence="5 6">DSM 11622</strain>
    </source>
</reference>
<keyword evidence="6" id="KW-1185">Reference proteome</keyword>